<sequence length="320" mass="35874">MYPVDLPAVDGTGLTSESKQYISSLESSPTMPNNEWFELSPTSKVAITPSNVRHLQLFEDDQPTCTVAALHSPGDPAQVVALYLHEKWWHVDDVLRTSSRSRSGLVLVRSLMERVIMFLLSQVVEQSSQEEALFSLHPRTESCKLLWRDGQAVGFYTIKHKGNLCDSWSGSCYQLSVLDTMLVRRSCRRRGFGLQMLEDFCSSFPTEQFLGVSSPLSPSMVAVCRRFLQQHKEHRERLYEVEAPGGWIQRRNIWLIIQLGINKKISPTFGETMRDDTEISSEGSSEQQIKHCDPSQGGHSLSNKISGTGCSPAAHAAELD</sequence>
<feature type="region of interest" description="Disordered" evidence="1">
    <location>
        <begin position="271"/>
        <end position="320"/>
    </location>
</feature>
<keyword evidence="3" id="KW-1185">Reference proteome</keyword>
<dbReference type="Proteomes" id="UP000261640">
    <property type="component" value="Unplaced"/>
</dbReference>
<dbReference type="PANTHER" id="PTHR22442:SF4">
    <property type="entry name" value="PROTEIN FAM169BP"/>
    <property type="match status" value="1"/>
</dbReference>
<dbReference type="GeneTree" id="ENSGT00510000048902"/>
<dbReference type="GeneID" id="113133199"/>
<dbReference type="AlphaFoldDB" id="A0A7N8XVX1"/>
<dbReference type="CTD" id="434197"/>
<proteinExistence type="predicted"/>
<protein>
    <submittedName>
        <fullName evidence="2">Family with sequence similarity 169 member B</fullName>
    </submittedName>
</protein>
<feature type="compositionally biased region" description="Polar residues" evidence="1">
    <location>
        <begin position="297"/>
        <end position="309"/>
    </location>
</feature>
<dbReference type="RefSeq" id="XP_026167622.1">
    <property type="nucleotide sequence ID" value="XM_026311837.2"/>
</dbReference>
<dbReference type="InParanoid" id="A0A7N8XVX1"/>
<reference evidence="2" key="1">
    <citation type="submission" date="2025-08" db="UniProtKB">
        <authorList>
            <consortium name="Ensembl"/>
        </authorList>
    </citation>
    <scope>IDENTIFICATION</scope>
</reference>
<reference evidence="2" key="2">
    <citation type="submission" date="2025-09" db="UniProtKB">
        <authorList>
            <consortium name="Ensembl"/>
        </authorList>
    </citation>
    <scope>IDENTIFICATION</scope>
</reference>
<dbReference type="CDD" id="cd04301">
    <property type="entry name" value="NAT_SF"/>
    <property type="match status" value="1"/>
</dbReference>
<organism evidence="2 3">
    <name type="scientific">Mastacembelus armatus</name>
    <name type="common">zig-zag eel</name>
    <dbReference type="NCBI Taxonomy" id="205130"/>
    <lineage>
        <taxon>Eukaryota</taxon>
        <taxon>Metazoa</taxon>
        <taxon>Chordata</taxon>
        <taxon>Craniata</taxon>
        <taxon>Vertebrata</taxon>
        <taxon>Euteleostomi</taxon>
        <taxon>Actinopterygii</taxon>
        <taxon>Neopterygii</taxon>
        <taxon>Teleostei</taxon>
        <taxon>Neoteleostei</taxon>
        <taxon>Acanthomorphata</taxon>
        <taxon>Anabantaria</taxon>
        <taxon>Synbranchiformes</taxon>
        <taxon>Mastacembelidae</taxon>
        <taxon>Mastacembelus</taxon>
    </lineage>
</organism>
<dbReference type="RefSeq" id="XP_026167621.1">
    <property type="nucleotide sequence ID" value="XM_026311836.1"/>
</dbReference>
<evidence type="ECO:0000256" key="1">
    <source>
        <dbReference type="SAM" id="MobiDB-lite"/>
    </source>
</evidence>
<dbReference type="OrthoDB" id="8954808at2759"/>
<dbReference type="PANTHER" id="PTHR22442">
    <property type="match status" value="1"/>
</dbReference>
<accession>A0A7N8XVX1</accession>
<dbReference type="RefSeq" id="XP_026167623.1">
    <property type="nucleotide sequence ID" value="XM_026311838.1"/>
</dbReference>
<dbReference type="RefSeq" id="XP_033181164.1">
    <property type="nucleotide sequence ID" value="XM_033325273.1"/>
</dbReference>
<name>A0A7N8XVX1_9TELE</name>
<dbReference type="Ensembl" id="ENSMAMT00000053428.1">
    <property type="protein sequence ID" value="ENSMAMP00000056536.1"/>
    <property type="gene ID" value="ENSMAMG00000013905.2"/>
</dbReference>
<evidence type="ECO:0000313" key="2">
    <source>
        <dbReference type="Ensembl" id="ENSMAMP00000056536.1"/>
    </source>
</evidence>
<dbReference type="RefSeq" id="XP_026167624.1">
    <property type="nucleotide sequence ID" value="XM_026311839.2"/>
</dbReference>
<dbReference type="InterPro" id="IPR029625">
    <property type="entry name" value="FAM169"/>
</dbReference>
<evidence type="ECO:0000313" key="3">
    <source>
        <dbReference type="Proteomes" id="UP000261640"/>
    </source>
</evidence>